<protein>
    <submittedName>
        <fullName evidence="4">Uncharacterized protein</fullName>
    </submittedName>
</protein>
<sequence length="292" mass="32128">MVDRKEPGLDPEGLESLSAEPQGPMSAPARPEPAAADTGGKGGSILLTVILLLLVAAGGYLGYLLTQQQATIEQLQQQLNKEVAQTQARVESLEATLAVTSDSAEQSGQTLQQRLQDLNGRAKEKFTHFDSEIAKLWTVAYQRNKPQLEQQAEQLTALEKQLAAAEKSIADTRSQAEKATRELSTLASLKSEQASLEKQFSARIESLGRQLDTFESSLKLESEGRLKVQQELADQLSQLEGDNGQSAELAQRIRQNEQAIKAIDGTRRQLSQDLLRIRQQLNNLQLRLEQSS</sequence>
<keyword evidence="3" id="KW-0472">Membrane</keyword>
<keyword evidence="5" id="KW-1185">Reference proteome</keyword>
<name>A0A1N6P8S7_9GAMM</name>
<keyword evidence="3" id="KW-0812">Transmembrane</keyword>
<dbReference type="eggNOG" id="COG2959">
    <property type="taxonomic scope" value="Bacteria"/>
</dbReference>
<organism evidence="4 5">
    <name type="scientific">Marinobacterium stanieri</name>
    <dbReference type="NCBI Taxonomy" id="49186"/>
    <lineage>
        <taxon>Bacteria</taxon>
        <taxon>Pseudomonadati</taxon>
        <taxon>Pseudomonadota</taxon>
        <taxon>Gammaproteobacteria</taxon>
        <taxon>Oceanospirillales</taxon>
        <taxon>Oceanospirillaceae</taxon>
        <taxon>Marinobacterium</taxon>
    </lineage>
</organism>
<dbReference type="Proteomes" id="UP000186895">
    <property type="component" value="Unassembled WGS sequence"/>
</dbReference>
<evidence type="ECO:0000313" key="4">
    <source>
        <dbReference type="EMBL" id="SIQ00788.1"/>
    </source>
</evidence>
<evidence type="ECO:0000256" key="3">
    <source>
        <dbReference type="SAM" id="Phobius"/>
    </source>
</evidence>
<feature type="region of interest" description="Disordered" evidence="2">
    <location>
        <begin position="1"/>
        <end position="38"/>
    </location>
</feature>
<keyword evidence="1" id="KW-0175">Coiled coil</keyword>
<evidence type="ECO:0000313" key="5">
    <source>
        <dbReference type="Proteomes" id="UP000186895"/>
    </source>
</evidence>
<dbReference type="EMBL" id="FTMN01000001">
    <property type="protein sequence ID" value="SIQ00788.1"/>
    <property type="molecule type" value="Genomic_DNA"/>
</dbReference>
<dbReference type="STRING" id="49186.SAMN05421647_101869"/>
<dbReference type="RefSeq" id="WP_076461112.1">
    <property type="nucleotide sequence ID" value="NZ_FTMN01000001.1"/>
</dbReference>
<feature type="coiled-coil region" evidence="1">
    <location>
        <begin position="148"/>
        <end position="182"/>
    </location>
</feature>
<accession>A0A1N6P8S7</accession>
<evidence type="ECO:0000256" key="1">
    <source>
        <dbReference type="SAM" id="Coils"/>
    </source>
</evidence>
<proteinExistence type="predicted"/>
<evidence type="ECO:0000256" key="2">
    <source>
        <dbReference type="SAM" id="MobiDB-lite"/>
    </source>
</evidence>
<dbReference type="AlphaFoldDB" id="A0A1N6P8S7"/>
<gene>
    <name evidence="4" type="ORF">SAMN05421647_101869</name>
</gene>
<reference evidence="4 5" key="1">
    <citation type="submission" date="2017-01" db="EMBL/GenBank/DDBJ databases">
        <authorList>
            <person name="Mah S.A."/>
            <person name="Swanson W.J."/>
            <person name="Moy G.W."/>
            <person name="Vacquier V.D."/>
        </authorList>
    </citation>
    <scope>NUCLEOTIDE SEQUENCE [LARGE SCALE GENOMIC DNA]</scope>
    <source>
        <strain evidence="4 5">DSM 7027</strain>
    </source>
</reference>
<feature type="coiled-coil region" evidence="1">
    <location>
        <begin position="65"/>
        <end position="96"/>
    </location>
</feature>
<keyword evidence="3" id="KW-1133">Transmembrane helix</keyword>
<feature type="transmembrane region" description="Helical" evidence="3">
    <location>
        <begin position="45"/>
        <end position="65"/>
    </location>
</feature>